<dbReference type="HOGENOM" id="CLU_110797_1_0_1"/>
<evidence type="ECO:0000256" key="1">
    <source>
        <dbReference type="SAM" id="MobiDB-lite"/>
    </source>
</evidence>
<dbReference type="OrthoDB" id="3260716at2759"/>
<name>U1GMA5_ENDPU</name>
<gene>
    <name evidence="2" type="ORF">EPUS_08536</name>
</gene>
<protein>
    <submittedName>
        <fullName evidence="2">Uncharacterized protein</fullName>
    </submittedName>
</protein>
<reference evidence="3" key="1">
    <citation type="journal article" date="2014" name="BMC Genomics">
        <title>Genome characteristics reveal the impact of lichenization on lichen-forming fungus Endocarpon pusillum Hedwig (Verrucariales, Ascomycota).</title>
        <authorList>
            <person name="Wang Y.-Y."/>
            <person name="Liu B."/>
            <person name="Zhang X.-Y."/>
            <person name="Zhou Q.-M."/>
            <person name="Zhang T."/>
            <person name="Li H."/>
            <person name="Yu Y.-F."/>
            <person name="Zhang X.-L."/>
            <person name="Hao X.-Y."/>
            <person name="Wang M."/>
            <person name="Wang L."/>
            <person name="Wei J.-C."/>
        </authorList>
    </citation>
    <scope>NUCLEOTIDE SEQUENCE [LARGE SCALE GENOMIC DNA]</scope>
    <source>
        <strain evidence="3">Z07020 / HMAS-L-300199</strain>
    </source>
</reference>
<feature type="compositionally biased region" description="Basic and acidic residues" evidence="1">
    <location>
        <begin position="38"/>
        <end position="47"/>
    </location>
</feature>
<organism evidence="2 3">
    <name type="scientific">Endocarpon pusillum (strain Z07020 / HMAS-L-300199)</name>
    <name type="common">Lichen-forming fungus</name>
    <dbReference type="NCBI Taxonomy" id="1263415"/>
    <lineage>
        <taxon>Eukaryota</taxon>
        <taxon>Fungi</taxon>
        <taxon>Dikarya</taxon>
        <taxon>Ascomycota</taxon>
        <taxon>Pezizomycotina</taxon>
        <taxon>Eurotiomycetes</taxon>
        <taxon>Chaetothyriomycetidae</taxon>
        <taxon>Verrucariales</taxon>
        <taxon>Verrucariaceae</taxon>
        <taxon>Endocarpon</taxon>
    </lineage>
</organism>
<feature type="compositionally biased region" description="Basic and acidic residues" evidence="1">
    <location>
        <begin position="9"/>
        <end position="26"/>
    </location>
</feature>
<dbReference type="GeneID" id="19243384"/>
<dbReference type="AlphaFoldDB" id="U1GMA5"/>
<evidence type="ECO:0000313" key="2">
    <source>
        <dbReference type="EMBL" id="ERF73393.1"/>
    </source>
</evidence>
<dbReference type="EMBL" id="KE720952">
    <property type="protein sequence ID" value="ERF73393.1"/>
    <property type="molecule type" value="Genomic_DNA"/>
</dbReference>
<feature type="compositionally biased region" description="Basic and acidic residues" evidence="1">
    <location>
        <begin position="144"/>
        <end position="170"/>
    </location>
</feature>
<accession>U1GMA5</accession>
<evidence type="ECO:0000313" key="3">
    <source>
        <dbReference type="Proteomes" id="UP000019373"/>
    </source>
</evidence>
<feature type="region of interest" description="Disordered" evidence="1">
    <location>
        <begin position="1"/>
        <end position="197"/>
    </location>
</feature>
<dbReference type="RefSeq" id="XP_007800937.1">
    <property type="nucleotide sequence ID" value="XM_007802746.1"/>
</dbReference>
<dbReference type="OMA" id="NPSDPIH"/>
<sequence>MAARNADSMNEKQGEFMPRKPRDEPMTTKGHQLGQIVSEKDKAEEFTAKTLPPGSAPKDRTFQPNNISEVPSQANNPDVLPDDDKETTYTSASDTLGGATSKDVNKGLGRPMQGETSTEIRHDGKHHRKREGAGLEGVGSSGDHGMEDPKYNPDPNDDHPEGPIPGREHNAVLPGGEDMLPEKAGEFSKSDKEEKVR</sequence>
<dbReference type="Proteomes" id="UP000019373">
    <property type="component" value="Unassembled WGS sequence"/>
</dbReference>
<feature type="compositionally biased region" description="Basic and acidic residues" evidence="1">
    <location>
        <begin position="180"/>
        <end position="197"/>
    </location>
</feature>
<proteinExistence type="predicted"/>
<feature type="compositionally biased region" description="Polar residues" evidence="1">
    <location>
        <begin position="62"/>
        <end position="76"/>
    </location>
</feature>
<dbReference type="eggNOG" id="ENOG502S685">
    <property type="taxonomic scope" value="Eukaryota"/>
</dbReference>
<keyword evidence="3" id="KW-1185">Reference proteome</keyword>